<dbReference type="EMBL" id="FNNU01000002">
    <property type="protein sequence ID" value="SDW67678.1"/>
    <property type="molecule type" value="Genomic_DNA"/>
</dbReference>
<dbReference type="Proteomes" id="UP000243778">
    <property type="component" value="Unassembled WGS sequence"/>
</dbReference>
<organism evidence="2 3">
    <name type="scientific">Pseudomonas kuykendallii</name>
    <dbReference type="NCBI Taxonomy" id="1007099"/>
    <lineage>
        <taxon>Bacteria</taxon>
        <taxon>Pseudomonadati</taxon>
        <taxon>Pseudomonadota</taxon>
        <taxon>Gammaproteobacteria</taxon>
        <taxon>Pseudomonadales</taxon>
        <taxon>Pseudomonadaceae</taxon>
        <taxon>Pseudomonas</taxon>
    </lineage>
</organism>
<dbReference type="OrthoDB" id="9784811at2"/>
<accession>A0A1H2VHC3</accession>
<keyword evidence="1" id="KW-0732">Signal</keyword>
<dbReference type="GO" id="GO:0005975">
    <property type="term" value="P:carbohydrate metabolic process"/>
    <property type="evidence" value="ECO:0007669"/>
    <property type="project" value="InterPro"/>
</dbReference>
<proteinExistence type="predicted"/>
<dbReference type="InterPro" id="IPR011330">
    <property type="entry name" value="Glyco_hydro/deAcase_b/a-brl"/>
</dbReference>
<dbReference type="Pfam" id="PF04748">
    <property type="entry name" value="Polysacc_deac_2"/>
    <property type="match status" value="1"/>
</dbReference>
<reference evidence="3" key="1">
    <citation type="submission" date="2016-10" db="EMBL/GenBank/DDBJ databases">
        <authorList>
            <person name="Varghese N."/>
            <person name="Submissions S."/>
        </authorList>
    </citation>
    <scope>NUCLEOTIDE SEQUENCE [LARGE SCALE GENOMIC DNA]</scope>
    <source>
        <strain evidence="3">NRRL B-59562</strain>
    </source>
</reference>
<keyword evidence="3" id="KW-1185">Reference proteome</keyword>
<protein>
    <recommendedName>
        <fullName evidence="4">Divergent polysaccharide deacetylase family protein</fullName>
    </recommendedName>
</protein>
<dbReference type="PANTHER" id="PTHR30105:SF2">
    <property type="entry name" value="DIVERGENT POLYSACCHARIDE DEACETYLASE SUPERFAMILY"/>
    <property type="match status" value="1"/>
</dbReference>
<evidence type="ECO:0000313" key="2">
    <source>
        <dbReference type="EMBL" id="SDW67678.1"/>
    </source>
</evidence>
<feature type="chain" id="PRO_5017447944" description="Divergent polysaccharide deacetylase family protein" evidence="1">
    <location>
        <begin position="19"/>
        <end position="258"/>
    </location>
</feature>
<dbReference type="AlphaFoldDB" id="A0A1H2VHC3"/>
<evidence type="ECO:0008006" key="4">
    <source>
        <dbReference type="Google" id="ProtNLM"/>
    </source>
</evidence>
<dbReference type="PANTHER" id="PTHR30105">
    <property type="entry name" value="UNCHARACTERIZED YIBQ-RELATED"/>
    <property type="match status" value="1"/>
</dbReference>
<feature type="signal peptide" evidence="1">
    <location>
        <begin position="1"/>
        <end position="18"/>
    </location>
</feature>
<dbReference type="CDD" id="cd10936">
    <property type="entry name" value="CE4_DAC2"/>
    <property type="match status" value="1"/>
</dbReference>
<dbReference type="InterPro" id="IPR006837">
    <property type="entry name" value="Divergent_DAC"/>
</dbReference>
<sequence length="258" mass="28064">MRAWLLLLLLGVFGLAQAEQENPPPGKHPRLALIIDDLGQNPPRDRRVLALPGPVALSILPDTPHARELALAAHRAGKTVLLHLPMDPAGGPFSWHPQMPLQQLHERLDAALDAVPYAHGLNNHMGSRMTAEAEPMAWLMAELQRRHLIFLDSRTSPATVAAAQAQKIGLASLSRDVFLDDDPSPQAVARQLAAGIQLARKQGSAVLIGHPHPDTLAVLERELPRLREQGIDWIGIDLMIAVRGNRAMAAHGKGGIYR</sequence>
<name>A0A1H2VHC3_9PSED</name>
<dbReference type="RefSeq" id="WP_090225560.1">
    <property type="nucleotide sequence ID" value="NZ_FNNU01000002.1"/>
</dbReference>
<dbReference type="STRING" id="1007099.SAMN05216287_1244"/>
<evidence type="ECO:0000313" key="3">
    <source>
        <dbReference type="Proteomes" id="UP000243778"/>
    </source>
</evidence>
<evidence type="ECO:0000256" key="1">
    <source>
        <dbReference type="SAM" id="SignalP"/>
    </source>
</evidence>
<dbReference type="Gene3D" id="3.20.20.370">
    <property type="entry name" value="Glycoside hydrolase/deacetylase"/>
    <property type="match status" value="1"/>
</dbReference>
<dbReference type="SUPFAM" id="SSF88713">
    <property type="entry name" value="Glycoside hydrolase/deacetylase"/>
    <property type="match status" value="1"/>
</dbReference>
<gene>
    <name evidence="2" type="ORF">SAMN05216287_1244</name>
</gene>